<proteinExistence type="inferred from homology"/>
<evidence type="ECO:0000256" key="2">
    <source>
        <dbReference type="ARBA" id="ARBA00022617"/>
    </source>
</evidence>
<comment type="similarity">
    <text evidence="1">Belongs to the cytochrome P450 family.</text>
</comment>
<reference evidence="8" key="1">
    <citation type="journal article" date="2019" name="Int. J. Syst. Evol. Microbiol.">
        <title>The Global Catalogue of Microorganisms (GCM) 10K type strain sequencing project: providing services to taxonomists for standard genome sequencing and annotation.</title>
        <authorList>
            <consortium name="The Broad Institute Genomics Platform"/>
            <consortium name="The Broad Institute Genome Sequencing Center for Infectious Disease"/>
            <person name="Wu L."/>
            <person name="Ma J."/>
        </authorList>
    </citation>
    <scope>NUCLEOTIDE SEQUENCE [LARGE SCALE GENOMIC DNA]</scope>
    <source>
        <strain evidence="8">JCM 18298</strain>
    </source>
</reference>
<sequence length="423" mass="46271">MITPQHSSGNDDQTVVAVSPVPDISPVDTESPRVSLYSEEFAADPHGVYARMRAQFGPLARIELAPGVPATLVLGHREALRILNDPEHFPVDPRGWQHKVPGDSPILPLMQWYPNALRSDGDEHQRYRQAYVASIDGIDLYKLQSMVEQLAIPLINNFCENGSAELIGQYTFPLVFDVVNHVLGCPRELGQRVATGTALLFDTAEAAKGMEMLVTALLELIQLRRDDPGDDVTSRMVQHGAGFTDEEMMSQLVCLYGASIEPQQNLINNTLLAMLTDERSGGILGGALSTQEAIEEVLFNDPPVANFCTTYPKQPILIDNQWLPAHEPILVSLAGCNHDPALGGTDRNGNRAHLSWGAGQHSCPARSVAYVVAREAIDHLLDALPEMSLAEPLAQMSWRPGPFHRALAALPVTFPKSPRLPVR</sequence>
<evidence type="ECO:0000313" key="7">
    <source>
        <dbReference type="EMBL" id="GAA5061533.1"/>
    </source>
</evidence>
<gene>
    <name evidence="7" type="ORF">GCM10023318_44200</name>
</gene>
<protein>
    <submittedName>
        <fullName evidence="7">Cytochrome P450</fullName>
    </submittedName>
</protein>
<organism evidence="7 8">
    <name type="scientific">Nocardia callitridis</name>
    <dbReference type="NCBI Taxonomy" id="648753"/>
    <lineage>
        <taxon>Bacteria</taxon>
        <taxon>Bacillati</taxon>
        <taxon>Actinomycetota</taxon>
        <taxon>Actinomycetes</taxon>
        <taxon>Mycobacteriales</taxon>
        <taxon>Nocardiaceae</taxon>
        <taxon>Nocardia</taxon>
    </lineage>
</organism>
<dbReference type="RefSeq" id="WP_425577685.1">
    <property type="nucleotide sequence ID" value="NZ_BAABJM010000004.1"/>
</dbReference>
<dbReference type="InterPro" id="IPR002397">
    <property type="entry name" value="Cyt_P450_B"/>
</dbReference>
<keyword evidence="3" id="KW-0479">Metal-binding</keyword>
<evidence type="ECO:0000256" key="5">
    <source>
        <dbReference type="ARBA" id="ARBA00023004"/>
    </source>
</evidence>
<dbReference type="SUPFAM" id="SSF48264">
    <property type="entry name" value="Cytochrome P450"/>
    <property type="match status" value="1"/>
</dbReference>
<dbReference type="Proteomes" id="UP001500603">
    <property type="component" value="Unassembled WGS sequence"/>
</dbReference>
<dbReference type="PROSITE" id="PS00086">
    <property type="entry name" value="CYTOCHROME_P450"/>
    <property type="match status" value="1"/>
</dbReference>
<evidence type="ECO:0000256" key="6">
    <source>
        <dbReference type="ARBA" id="ARBA00023033"/>
    </source>
</evidence>
<dbReference type="PANTHER" id="PTHR46696">
    <property type="entry name" value="P450, PUTATIVE (EUROFUNG)-RELATED"/>
    <property type="match status" value="1"/>
</dbReference>
<keyword evidence="2" id="KW-0349">Heme</keyword>
<comment type="caution">
    <text evidence="7">The sequence shown here is derived from an EMBL/GenBank/DDBJ whole genome shotgun (WGS) entry which is preliminary data.</text>
</comment>
<dbReference type="PRINTS" id="PR00359">
    <property type="entry name" value="BP450"/>
</dbReference>
<evidence type="ECO:0000256" key="1">
    <source>
        <dbReference type="ARBA" id="ARBA00010617"/>
    </source>
</evidence>
<evidence type="ECO:0000256" key="3">
    <source>
        <dbReference type="ARBA" id="ARBA00022723"/>
    </source>
</evidence>
<keyword evidence="6" id="KW-0503">Monooxygenase</keyword>
<dbReference type="EMBL" id="BAABJM010000004">
    <property type="protein sequence ID" value="GAA5061533.1"/>
    <property type="molecule type" value="Genomic_DNA"/>
</dbReference>
<keyword evidence="8" id="KW-1185">Reference proteome</keyword>
<evidence type="ECO:0000313" key="8">
    <source>
        <dbReference type="Proteomes" id="UP001500603"/>
    </source>
</evidence>
<dbReference type="InterPro" id="IPR036396">
    <property type="entry name" value="Cyt_P450_sf"/>
</dbReference>
<name>A0ABP9KPL7_9NOCA</name>
<keyword evidence="5" id="KW-0408">Iron</keyword>
<dbReference type="InterPro" id="IPR017972">
    <property type="entry name" value="Cyt_P450_CS"/>
</dbReference>
<dbReference type="PANTHER" id="PTHR46696:SF1">
    <property type="entry name" value="CYTOCHROME P450 YJIB-RELATED"/>
    <property type="match status" value="1"/>
</dbReference>
<accession>A0ABP9KPL7</accession>
<dbReference type="Gene3D" id="1.10.630.10">
    <property type="entry name" value="Cytochrome P450"/>
    <property type="match status" value="1"/>
</dbReference>
<evidence type="ECO:0000256" key="4">
    <source>
        <dbReference type="ARBA" id="ARBA00023002"/>
    </source>
</evidence>
<keyword evidence="4" id="KW-0560">Oxidoreductase</keyword>